<evidence type="ECO:0000313" key="2">
    <source>
        <dbReference type="Proteomes" id="UP000276133"/>
    </source>
</evidence>
<proteinExistence type="predicted"/>
<comment type="caution">
    <text evidence="1">The sequence shown here is derived from an EMBL/GenBank/DDBJ whole genome shotgun (WGS) entry which is preliminary data.</text>
</comment>
<dbReference type="Proteomes" id="UP000276133">
    <property type="component" value="Unassembled WGS sequence"/>
</dbReference>
<gene>
    <name evidence="1" type="ORF">BpHYR1_001491</name>
</gene>
<organism evidence="1 2">
    <name type="scientific">Brachionus plicatilis</name>
    <name type="common">Marine rotifer</name>
    <name type="synonym">Brachionus muelleri</name>
    <dbReference type="NCBI Taxonomy" id="10195"/>
    <lineage>
        <taxon>Eukaryota</taxon>
        <taxon>Metazoa</taxon>
        <taxon>Spiralia</taxon>
        <taxon>Gnathifera</taxon>
        <taxon>Rotifera</taxon>
        <taxon>Eurotatoria</taxon>
        <taxon>Monogononta</taxon>
        <taxon>Pseudotrocha</taxon>
        <taxon>Ploima</taxon>
        <taxon>Brachionidae</taxon>
        <taxon>Brachionus</taxon>
    </lineage>
</organism>
<dbReference type="AlphaFoldDB" id="A0A3M7QE07"/>
<dbReference type="EMBL" id="REGN01006524">
    <property type="protein sequence ID" value="RNA09188.1"/>
    <property type="molecule type" value="Genomic_DNA"/>
</dbReference>
<protein>
    <submittedName>
        <fullName evidence="1">Uncharacterized protein</fullName>
    </submittedName>
</protein>
<evidence type="ECO:0000313" key="1">
    <source>
        <dbReference type="EMBL" id="RNA09188.1"/>
    </source>
</evidence>
<accession>A0A3M7QE07</accession>
<name>A0A3M7QE07_BRAPC</name>
<keyword evidence="2" id="KW-1185">Reference proteome</keyword>
<reference evidence="1 2" key="1">
    <citation type="journal article" date="2018" name="Sci. Rep.">
        <title>Genomic signatures of local adaptation to the degree of environmental predictability in rotifers.</title>
        <authorList>
            <person name="Franch-Gras L."/>
            <person name="Hahn C."/>
            <person name="Garcia-Roger E.M."/>
            <person name="Carmona M.J."/>
            <person name="Serra M."/>
            <person name="Gomez A."/>
        </authorList>
    </citation>
    <scope>NUCLEOTIDE SEQUENCE [LARGE SCALE GENOMIC DNA]</scope>
    <source>
        <strain evidence="1">HYR1</strain>
    </source>
</reference>
<sequence length="78" mass="8773">MQANKQRYCVQINTDKYANGLCSVSSANLLDNVAADFYVSGRFKVEIHAHSQFGQRTKTITYKNALNIKSHEGPNRPI</sequence>